<comment type="similarity">
    <text evidence="1">Belongs to the enoyl-CoA hydratase/isomerase family.</text>
</comment>
<dbReference type="PANTHER" id="PTHR43684">
    <property type="match status" value="1"/>
</dbReference>
<proteinExistence type="inferred from homology"/>
<dbReference type="Proteomes" id="UP000637002">
    <property type="component" value="Unassembled WGS sequence"/>
</dbReference>
<dbReference type="CDD" id="cd06558">
    <property type="entry name" value="crotonase-like"/>
    <property type="match status" value="1"/>
</dbReference>
<dbReference type="PANTHER" id="PTHR43684:SF4">
    <property type="entry name" value="ENOYL-COA HYDRATASE_ISOMERASE FAMILY PROTEIN (AFU_ORTHOLOGUE AFUA_1G01890)"/>
    <property type="match status" value="1"/>
</dbReference>
<dbReference type="InterPro" id="IPR029045">
    <property type="entry name" value="ClpP/crotonase-like_dom_sf"/>
</dbReference>
<name>A0A916XQB3_9HYPH</name>
<accession>A0A916XQB3</accession>
<dbReference type="Pfam" id="PF00378">
    <property type="entry name" value="ECH_1"/>
    <property type="match status" value="1"/>
</dbReference>
<evidence type="ECO:0000313" key="2">
    <source>
        <dbReference type="EMBL" id="GGC92090.1"/>
    </source>
</evidence>
<gene>
    <name evidence="2" type="ORF">GCM10010994_57370</name>
</gene>
<keyword evidence="3" id="KW-1185">Reference proteome</keyword>
<dbReference type="Gene3D" id="3.90.226.10">
    <property type="entry name" value="2-enoyl-CoA Hydratase, Chain A, domain 1"/>
    <property type="match status" value="1"/>
</dbReference>
<dbReference type="InterPro" id="IPR051053">
    <property type="entry name" value="ECH/Chromodomain_protein"/>
</dbReference>
<reference evidence="2" key="1">
    <citation type="journal article" date="2014" name="Int. J. Syst. Evol. Microbiol.">
        <title>Complete genome sequence of Corynebacterium casei LMG S-19264T (=DSM 44701T), isolated from a smear-ripened cheese.</title>
        <authorList>
            <consortium name="US DOE Joint Genome Institute (JGI-PGF)"/>
            <person name="Walter F."/>
            <person name="Albersmeier A."/>
            <person name="Kalinowski J."/>
            <person name="Ruckert C."/>
        </authorList>
    </citation>
    <scope>NUCLEOTIDE SEQUENCE</scope>
    <source>
        <strain evidence="2">CGMCC 1.12919</strain>
    </source>
</reference>
<dbReference type="InterPro" id="IPR001753">
    <property type="entry name" value="Enoyl-CoA_hydra/iso"/>
</dbReference>
<dbReference type="EMBL" id="BMGG01000012">
    <property type="protein sequence ID" value="GGC92090.1"/>
    <property type="molecule type" value="Genomic_DNA"/>
</dbReference>
<reference evidence="2" key="2">
    <citation type="submission" date="2020-09" db="EMBL/GenBank/DDBJ databases">
        <authorList>
            <person name="Sun Q."/>
            <person name="Zhou Y."/>
        </authorList>
    </citation>
    <scope>NUCLEOTIDE SEQUENCE</scope>
    <source>
        <strain evidence="2">CGMCC 1.12919</strain>
    </source>
</reference>
<dbReference type="NCBIfam" id="NF004857">
    <property type="entry name" value="PRK06210.1"/>
    <property type="match status" value="1"/>
</dbReference>
<sequence length="274" mass="29740">MTYEHILYSVDDRVATITLNRPDKLNAWTGTMEKEMRQAVENAADDAAVRAIVITGAGRGFCAGADMTLLSGITAGDRPAENGAAKAPAPASNSDFDANFERRFSYLLRLPKPVIAAINGPIAGMGVCMSMFCDFRYMADSAKLTTAFARRGLIAEHGISWMLPKLVGVTNALDLLLSARTATPPELERMGLVRVLPDEDFLAAVQGIARDLVTNSSPRSIGVMKRQVYEGLFQSLDGAWAVADEEMVRSFDSEDFKEGVAHFLEKRAPAFTGR</sequence>
<dbReference type="AlphaFoldDB" id="A0A916XQB3"/>
<dbReference type="RefSeq" id="WP_188612611.1">
    <property type="nucleotide sequence ID" value="NZ_BMGG01000012.1"/>
</dbReference>
<organism evidence="2 3">
    <name type="scientific">Chelatococcus reniformis</name>
    <dbReference type="NCBI Taxonomy" id="1494448"/>
    <lineage>
        <taxon>Bacteria</taxon>
        <taxon>Pseudomonadati</taxon>
        <taxon>Pseudomonadota</taxon>
        <taxon>Alphaproteobacteria</taxon>
        <taxon>Hyphomicrobiales</taxon>
        <taxon>Chelatococcaceae</taxon>
        <taxon>Chelatococcus</taxon>
    </lineage>
</organism>
<dbReference type="SUPFAM" id="SSF52096">
    <property type="entry name" value="ClpP/crotonase"/>
    <property type="match status" value="1"/>
</dbReference>
<dbReference type="InterPro" id="IPR014748">
    <property type="entry name" value="Enoyl-CoA_hydra_C"/>
</dbReference>
<comment type="caution">
    <text evidence="2">The sequence shown here is derived from an EMBL/GenBank/DDBJ whole genome shotgun (WGS) entry which is preliminary data.</text>
</comment>
<dbReference type="Gene3D" id="1.10.12.10">
    <property type="entry name" value="Lyase 2-enoyl-coa Hydratase, Chain A, domain 2"/>
    <property type="match status" value="1"/>
</dbReference>
<protein>
    <submittedName>
        <fullName evidence="2">Enoyl-CoA hydratase</fullName>
    </submittedName>
</protein>
<dbReference type="GO" id="GO:0003824">
    <property type="term" value="F:catalytic activity"/>
    <property type="evidence" value="ECO:0007669"/>
    <property type="project" value="UniProtKB-ARBA"/>
</dbReference>
<evidence type="ECO:0000313" key="3">
    <source>
        <dbReference type="Proteomes" id="UP000637002"/>
    </source>
</evidence>
<evidence type="ECO:0000256" key="1">
    <source>
        <dbReference type="ARBA" id="ARBA00005254"/>
    </source>
</evidence>